<dbReference type="Gene3D" id="1.10.287.4300">
    <property type="entry name" value="Stage III sporulation protein AH-like"/>
    <property type="match status" value="1"/>
</dbReference>
<dbReference type="RefSeq" id="WP_209511164.1">
    <property type="nucleotide sequence ID" value="NZ_JAGGKS010000003.1"/>
</dbReference>
<dbReference type="Proteomes" id="UP001519342">
    <property type="component" value="Unassembled WGS sequence"/>
</dbReference>
<organism evidence="1 2">
    <name type="scientific">Sedimentibacter acidaminivorans</name>
    <dbReference type="NCBI Taxonomy" id="913099"/>
    <lineage>
        <taxon>Bacteria</taxon>
        <taxon>Bacillati</taxon>
        <taxon>Bacillota</taxon>
        <taxon>Tissierellia</taxon>
        <taxon>Sedimentibacter</taxon>
    </lineage>
</organism>
<name>A0ABS4GDG6_9FIRM</name>
<evidence type="ECO:0000313" key="1">
    <source>
        <dbReference type="EMBL" id="MBP1925425.1"/>
    </source>
</evidence>
<dbReference type="InterPro" id="IPR038503">
    <property type="entry name" value="SpoIIIAH_sf"/>
</dbReference>
<gene>
    <name evidence="1" type="ORF">J2Z76_001284</name>
</gene>
<accession>A0ABS4GDG6</accession>
<dbReference type="InterPro" id="IPR024232">
    <property type="entry name" value="SpoIIIAH"/>
</dbReference>
<dbReference type="Pfam" id="PF12685">
    <property type="entry name" value="SpoIIIAH"/>
    <property type="match status" value="1"/>
</dbReference>
<reference evidence="1 2" key="1">
    <citation type="submission" date="2021-03" db="EMBL/GenBank/DDBJ databases">
        <title>Genomic Encyclopedia of Type Strains, Phase IV (KMG-IV): sequencing the most valuable type-strain genomes for metagenomic binning, comparative biology and taxonomic classification.</title>
        <authorList>
            <person name="Goeker M."/>
        </authorList>
    </citation>
    <scope>NUCLEOTIDE SEQUENCE [LARGE SCALE GENOMIC DNA]</scope>
    <source>
        <strain evidence="1 2">DSM 24004</strain>
    </source>
</reference>
<sequence>MIMKKETLVFVASLAIIFIIGYVNMSMAPKDVFNPDENEIVQDESVADNEIFGDITDITDLTDLANNENIEDSEVPVIQTNEINISFANFKLTKEKSNLDIVDQLEENLSNSLISESTKEKFENFLLNKNNYIEKEKDIELMLQSKGYNESIAVVDADFIKVITNDTIEQADAIKILDVIVSETNYEPSQIKIVKFDNIDL</sequence>
<proteinExistence type="predicted"/>
<comment type="caution">
    <text evidence="1">The sequence shown here is derived from an EMBL/GenBank/DDBJ whole genome shotgun (WGS) entry which is preliminary data.</text>
</comment>
<evidence type="ECO:0000313" key="2">
    <source>
        <dbReference type="Proteomes" id="UP001519342"/>
    </source>
</evidence>
<protein>
    <submittedName>
        <fullName evidence="1">Stage III sporulation protein AH</fullName>
    </submittedName>
</protein>
<dbReference type="EMBL" id="JAGGKS010000003">
    <property type="protein sequence ID" value="MBP1925425.1"/>
    <property type="molecule type" value="Genomic_DNA"/>
</dbReference>
<keyword evidence="2" id="KW-1185">Reference proteome</keyword>